<dbReference type="GO" id="GO:0016491">
    <property type="term" value="F:oxidoreductase activity"/>
    <property type="evidence" value="ECO:0007669"/>
    <property type="project" value="UniProtKB-KW"/>
</dbReference>
<dbReference type="AlphaFoldDB" id="D3F7L4"/>
<evidence type="ECO:0000256" key="2">
    <source>
        <dbReference type="ARBA" id="ARBA00023194"/>
    </source>
</evidence>
<dbReference type="RefSeq" id="WP_012933927.1">
    <property type="nucleotide sequence ID" value="NC_013739.1"/>
</dbReference>
<protein>
    <submittedName>
        <fullName evidence="6">2OG-Fe(II) oxygenase</fullName>
    </submittedName>
</protein>
<dbReference type="Pfam" id="PF03171">
    <property type="entry name" value="2OG-FeII_Oxy"/>
    <property type="match status" value="1"/>
</dbReference>
<feature type="domain" description="Fe2OG dioxygenase" evidence="5">
    <location>
        <begin position="203"/>
        <end position="305"/>
    </location>
</feature>
<dbReference type="KEGG" id="cwo:Cwoe_2453"/>
<gene>
    <name evidence="6" type="ordered locus">Cwoe_2453</name>
</gene>
<accession>D3F7L4</accession>
<dbReference type="Proteomes" id="UP000008229">
    <property type="component" value="Chromosome"/>
</dbReference>
<feature type="region of interest" description="Disordered" evidence="4">
    <location>
        <begin position="16"/>
        <end position="48"/>
    </location>
</feature>
<evidence type="ECO:0000313" key="7">
    <source>
        <dbReference type="Proteomes" id="UP000008229"/>
    </source>
</evidence>
<dbReference type="InterPro" id="IPR044861">
    <property type="entry name" value="IPNS-like_FE2OG_OXY"/>
</dbReference>
<keyword evidence="3" id="KW-0479">Metal-binding</keyword>
<comment type="pathway">
    <text evidence="1">Antibiotic biosynthesis.</text>
</comment>
<dbReference type="Gene3D" id="2.60.120.330">
    <property type="entry name" value="B-lactam Antibiotic, Isopenicillin N Synthase, Chain"/>
    <property type="match status" value="1"/>
</dbReference>
<dbReference type="SUPFAM" id="SSF51197">
    <property type="entry name" value="Clavaminate synthase-like"/>
    <property type="match status" value="1"/>
</dbReference>
<dbReference type="GO" id="GO:0017000">
    <property type="term" value="P:antibiotic biosynthetic process"/>
    <property type="evidence" value="ECO:0007669"/>
    <property type="project" value="UniProtKB-KW"/>
</dbReference>
<organism evidence="6 7">
    <name type="scientific">Conexibacter woesei (strain DSM 14684 / CCUG 47730 / CIP 108061 / JCM 11494 / NBRC 100937 / ID131577)</name>
    <dbReference type="NCBI Taxonomy" id="469383"/>
    <lineage>
        <taxon>Bacteria</taxon>
        <taxon>Bacillati</taxon>
        <taxon>Actinomycetota</taxon>
        <taxon>Thermoleophilia</taxon>
        <taxon>Solirubrobacterales</taxon>
        <taxon>Conexibacteraceae</taxon>
        <taxon>Conexibacter</taxon>
    </lineage>
</organism>
<sequence length="351" mass="35280">MLAQLDLAPLRDAGAGGSGDVAGGADGGDDGAGGAGGGDDGAGGGGTATRGTLARDVAAACRDDGGFVAVGHGLGAVGELLDLAPALFALDPAQLDAIRVNAAGRGYTPPGSGAKPGFAPDVKEAFQANTPQPPDLRGTAARFDGVNQWPALDGFRPAFERGLAELERFARDLLALVAVGSGLGAGAFDTGGAGARAGSVGRPAVTLRLHHYPPADDDGGRRFGAAPHTDYGALGLVAERPAVGGLEAQDAHGRWRRVDTPPGALVVIVGDLLAWWSGGRLRALPHRVPIPAGGSRYTLAAFVNPPPAALLRPHRTDDRDGADSDAVTTADFVARLADRRTTADDVSAQPS</sequence>
<keyword evidence="3" id="KW-0560">Oxidoreductase</keyword>
<dbReference type="OrthoDB" id="21825at2"/>
<reference evidence="7" key="2">
    <citation type="submission" date="2010-01" db="EMBL/GenBank/DDBJ databases">
        <title>The complete genome of Conexibacter woesei DSM 14684.</title>
        <authorList>
            <consortium name="US DOE Joint Genome Institute (JGI-PGF)"/>
            <person name="Lucas S."/>
            <person name="Copeland A."/>
            <person name="Lapidus A."/>
            <person name="Glavina del Rio T."/>
            <person name="Dalin E."/>
            <person name="Tice H."/>
            <person name="Bruce D."/>
            <person name="Goodwin L."/>
            <person name="Pitluck S."/>
            <person name="Kyrpides N."/>
            <person name="Mavromatis K."/>
            <person name="Ivanova N."/>
            <person name="Mikhailova N."/>
            <person name="Chertkov O."/>
            <person name="Brettin T."/>
            <person name="Detter J.C."/>
            <person name="Han C."/>
            <person name="Larimer F."/>
            <person name="Land M."/>
            <person name="Hauser L."/>
            <person name="Markowitz V."/>
            <person name="Cheng J.-F."/>
            <person name="Hugenholtz P."/>
            <person name="Woyke T."/>
            <person name="Wu D."/>
            <person name="Pukall R."/>
            <person name="Steenblock K."/>
            <person name="Schneider S."/>
            <person name="Klenk H.-P."/>
            <person name="Eisen J.A."/>
        </authorList>
    </citation>
    <scope>NUCLEOTIDE SEQUENCE [LARGE SCALE GENOMIC DNA]</scope>
    <source>
        <strain evidence="7">DSM 14684 / CIP 108061 / JCM 11494 / NBRC 100937 / ID131577</strain>
    </source>
</reference>
<dbReference type="Pfam" id="PF14226">
    <property type="entry name" value="DIOX_N"/>
    <property type="match status" value="1"/>
</dbReference>
<evidence type="ECO:0000256" key="1">
    <source>
        <dbReference type="ARBA" id="ARBA00004792"/>
    </source>
</evidence>
<keyword evidence="2" id="KW-0045">Antibiotic biosynthesis</keyword>
<dbReference type="STRING" id="469383.Cwoe_2453"/>
<dbReference type="PANTHER" id="PTHR47990">
    <property type="entry name" value="2-OXOGLUTARATE (2OG) AND FE(II)-DEPENDENT OXYGENASE SUPERFAMILY PROTEIN-RELATED"/>
    <property type="match status" value="1"/>
</dbReference>
<reference evidence="6 7" key="1">
    <citation type="journal article" date="2010" name="Stand. Genomic Sci.">
        <title>Complete genome sequence of Conexibacter woesei type strain (ID131577).</title>
        <authorList>
            <person name="Pukall R."/>
            <person name="Lapidus A."/>
            <person name="Glavina Del Rio T."/>
            <person name="Copeland A."/>
            <person name="Tice H."/>
            <person name="Cheng J.-F."/>
            <person name="Lucas S."/>
            <person name="Chen F."/>
            <person name="Nolan M."/>
            <person name="Bruce D."/>
            <person name="Goodwin L."/>
            <person name="Pitluck S."/>
            <person name="Mavromatis K."/>
            <person name="Ivanova N."/>
            <person name="Ovchinnikova G."/>
            <person name="Pati A."/>
            <person name="Chen A."/>
            <person name="Palaniappan K."/>
            <person name="Land M."/>
            <person name="Hauser L."/>
            <person name="Chang Y.-J."/>
            <person name="Jeffries C.D."/>
            <person name="Chain P."/>
            <person name="Meincke L."/>
            <person name="Sims D."/>
            <person name="Brettin T."/>
            <person name="Detter J.C."/>
            <person name="Rohde M."/>
            <person name="Goeker M."/>
            <person name="Bristow J."/>
            <person name="Eisen J.A."/>
            <person name="Markowitz V."/>
            <person name="Kyrpides N.C."/>
            <person name="Klenk H.-P."/>
            <person name="Hugenholtz P."/>
        </authorList>
    </citation>
    <scope>NUCLEOTIDE SEQUENCE [LARGE SCALE GENOMIC DNA]</scope>
    <source>
        <strain evidence="7">DSM 14684 / CIP 108061 / JCM 11494 / NBRC 100937 / ID131577</strain>
    </source>
</reference>
<evidence type="ECO:0000256" key="3">
    <source>
        <dbReference type="RuleBase" id="RU003682"/>
    </source>
</evidence>
<dbReference type="InterPro" id="IPR026992">
    <property type="entry name" value="DIOX_N"/>
</dbReference>
<dbReference type="EMBL" id="CP001854">
    <property type="protein sequence ID" value="ADB50876.1"/>
    <property type="molecule type" value="Genomic_DNA"/>
</dbReference>
<dbReference type="PROSITE" id="PS51471">
    <property type="entry name" value="FE2OG_OXY"/>
    <property type="match status" value="1"/>
</dbReference>
<dbReference type="InterPro" id="IPR027443">
    <property type="entry name" value="IPNS-like_sf"/>
</dbReference>
<keyword evidence="3" id="KW-0408">Iron</keyword>
<name>D3F7L4_CONWI</name>
<comment type="similarity">
    <text evidence="3">Belongs to the iron/ascorbate-dependent oxidoreductase family.</text>
</comment>
<dbReference type="InterPro" id="IPR005123">
    <property type="entry name" value="Oxoglu/Fe-dep_dioxygenase_dom"/>
</dbReference>
<evidence type="ECO:0000256" key="4">
    <source>
        <dbReference type="SAM" id="MobiDB-lite"/>
    </source>
</evidence>
<evidence type="ECO:0000313" key="6">
    <source>
        <dbReference type="EMBL" id="ADB50876.1"/>
    </source>
</evidence>
<keyword evidence="7" id="KW-1185">Reference proteome</keyword>
<evidence type="ECO:0000259" key="5">
    <source>
        <dbReference type="PROSITE" id="PS51471"/>
    </source>
</evidence>
<proteinExistence type="inferred from homology"/>
<dbReference type="InterPro" id="IPR050231">
    <property type="entry name" value="Iron_ascorbate_oxido_reductase"/>
</dbReference>
<dbReference type="GO" id="GO:0046872">
    <property type="term" value="F:metal ion binding"/>
    <property type="evidence" value="ECO:0007669"/>
    <property type="project" value="UniProtKB-KW"/>
</dbReference>
<dbReference type="HOGENOM" id="CLU_789198_0_0_11"/>
<dbReference type="eggNOG" id="COG3491">
    <property type="taxonomic scope" value="Bacteria"/>
</dbReference>